<evidence type="ECO:0000313" key="1">
    <source>
        <dbReference type="EMBL" id="MDQ0165813.1"/>
    </source>
</evidence>
<accession>A0ABT9VXV8</accession>
<gene>
    <name evidence="1" type="ORF">J2S11_001714</name>
</gene>
<organism evidence="1 2">
    <name type="scientific">Caldalkalibacillus horti</name>
    <dbReference type="NCBI Taxonomy" id="77523"/>
    <lineage>
        <taxon>Bacteria</taxon>
        <taxon>Bacillati</taxon>
        <taxon>Bacillota</taxon>
        <taxon>Bacilli</taxon>
        <taxon>Bacillales</taxon>
        <taxon>Bacillaceae</taxon>
        <taxon>Caldalkalibacillus</taxon>
    </lineage>
</organism>
<protein>
    <recommendedName>
        <fullName evidence="3">Bacterial transcription activator effector binding domain-containing protein</fullName>
    </recommendedName>
</protein>
<reference evidence="1 2" key="1">
    <citation type="submission" date="2023-07" db="EMBL/GenBank/DDBJ databases">
        <title>Genomic Encyclopedia of Type Strains, Phase IV (KMG-IV): sequencing the most valuable type-strain genomes for metagenomic binning, comparative biology and taxonomic classification.</title>
        <authorList>
            <person name="Goeker M."/>
        </authorList>
    </citation>
    <scope>NUCLEOTIDE SEQUENCE [LARGE SCALE GENOMIC DNA]</scope>
    <source>
        <strain evidence="1 2">DSM 12751</strain>
    </source>
</reference>
<proteinExistence type="predicted"/>
<keyword evidence="2" id="KW-1185">Reference proteome</keyword>
<name>A0ABT9VXV8_9BACI</name>
<dbReference type="EMBL" id="JAUSTY010000006">
    <property type="protein sequence ID" value="MDQ0165813.1"/>
    <property type="molecule type" value="Genomic_DNA"/>
</dbReference>
<evidence type="ECO:0008006" key="3">
    <source>
        <dbReference type="Google" id="ProtNLM"/>
    </source>
</evidence>
<dbReference type="Proteomes" id="UP001235840">
    <property type="component" value="Unassembled WGS sequence"/>
</dbReference>
<evidence type="ECO:0000313" key="2">
    <source>
        <dbReference type="Proteomes" id="UP001235840"/>
    </source>
</evidence>
<sequence>MRTLEINQEQKTWTSAAQCMYAVLQYTDRLDLSLAEVMGFTSHAFRINIHPETVSPAGPTMFDPYQLVAKGLYTLGVHSITASRETPLPPASLEKTIKIIQRGIDGGFPVIGWDLFIPEFGLIYGYDHEKQLLFAKDVDKDGEIPYNKFDQRPNNHMYITVINDVRPRHLVHMLKDGLRTSIDHLLNQSCSWSSPEYKHGLAGYEAWLHAFKGEQIDPFGNAYNAEVVADARKFAHQFFNQLAQKWSAESPLDLRIIDLFQQAEQVYSDVATEMAKLQALFPFPQGGNPEDPKSRSKAVEYLEHAFKAEKIGVKILESLYQSLEEYEIEEFMTCRTVQRKFQVIGEQHHSLPENLNKDLAKARNSILVRDYEITSRFTIETVVYQPRTEEDKQIGYTTGFEVVSNMEQLPSGMVYVSVENEFAHIDGLPEQRDEMLEKLRLWVDEQGYEEDKNVQSIEMTLLASDDLTILDIFLPIKKK</sequence>
<comment type="caution">
    <text evidence="1">The sequence shown here is derived from an EMBL/GenBank/DDBJ whole genome shotgun (WGS) entry which is preliminary data.</text>
</comment>
<dbReference type="RefSeq" id="WP_307393390.1">
    <property type="nucleotide sequence ID" value="NZ_BAAADK010000032.1"/>
</dbReference>